<accession>A0A919BTZ1</accession>
<dbReference type="RefSeq" id="WP_190043040.1">
    <property type="nucleotide sequence ID" value="NZ_BNBE01000002.1"/>
</dbReference>
<feature type="compositionally biased region" description="Low complexity" evidence="1">
    <location>
        <begin position="133"/>
        <end position="144"/>
    </location>
</feature>
<gene>
    <name evidence="2" type="ORF">GCM10017667_50350</name>
</gene>
<dbReference type="EMBL" id="BNBE01000002">
    <property type="protein sequence ID" value="GHG11348.1"/>
    <property type="molecule type" value="Genomic_DNA"/>
</dbReference>
<evidence type="ECO:0000256" key="1">
    <source>
        <dbReference type="SAM" id="MobiDB-lite"/>
    </source>
</evidence>
<evidence type="ECO:0000313" key="2">
    <source>
        <dbReference type="EMBL" id="GHG11348.1"/>
    </source>
</evidence>
<feature type="region of interest" description="Disordered" evidence="1">
    <location>
        <begin position="80"/>
        <end position="153"/>
    </location>
</feature>
<keyword evidence="3" id="KW-1185">Reference proteome</keyword>
<sequence>MDSAKIGTALVGGYVLGRTKKAKLALGLAMALAGSRVKPGQLGKTLAHSPFLNSVNEQVRGELMTAGKAAATTVLNARAGRLADTLHDRTEELRGEKQDEAEEKDEHEEKDGKDERNGAGGGNGGSPSRRSRSSSGRGAPAGAAKKTGRQDDG</sequence>
<protein>
    <submittedName>
        <fullName evidence="2">Uncharacterized protein</fullName>
    </submittedName>
</protein>
<comment type="caution">
    <text evidence="2">The sequence shown here is derived from an EMBL/GenBank/DDBJ whole genome shotgun (WGS) entry which is preliminary data.</text>
</comment>
<evidence type="ECO:0000313" key="3">
    <source>
        <dbReference type="Proteomes" id="UP000632849"/>
    </source>
</evidence>
<feature type="compositionally biased region" description="Basic and acidic residues" evidence="1">
    <location>
        <begin position="107"/>
        <end position="117"/>
    </location>
</feature>
<reference evidence="2" key="1">
    <citation type="journal article" date="2014" name="Int. J. Syst. Evol. Microbiol.">
        <title>Complete genome sequence of Corynebacterium casei LMG S-19264T (=DSM 44701T), isolated from a smear-ripened cheese.</title>
        <authorList>
            <consortium name="US DOE Joint Genome Institute (JGI-PGF)"/>
            <person name="Walter F."/>
            <person name="Albersmeier A."/>
            <person name="Kalinowski J."/>
            <person name="Ruckert C."/>
        </authorList>
    </citation>
    <scope>NUCLEOTIDE SEQUENCE</scope>
    <source>
        <strain evidence="2">JCM 4122</strain>
    </source>
</reference>
<name>A0A919BTZ1_STRFL</name>
<dbReference type="AlphaFoldDB" id="A0A919BTZ1"/>
<proteinExistence type="predicted"/>
<organism evidence="2 3">
    <name type="scientific">Streptomyces filamentosus</name>
    <name type="common">Streptomyces roseosporus</name>
    <dbReference type="NCBI Taxonomy" id="67294"/>
    <lineage>
        <taxon>Bacteria</taxon>
        <taxon>Bacillati</taxon>
        <taxon>Actinomycetota</taxon>
        <taxon>Actinomycetes</taxon>
        <taxon>Kitasatosporales</taxon>
        <taxon>Streptomycetaceae</taxon>
        <taxon>Streptomyces</taxon>
    </lineage>
</organism>
<reference evidence="2" key="2">
    <citation type="submission" date="2020-09" db="EMBL/GenBank/DDBJ databases">
        <authorList>
            <person name="Sun Q."/>
            <person name="Ohkuma M."/>
        </authorList>
    </citation>
    <scope>NUCLEOTIDE SEQUENCE</scope>
    <source>
        <strain evidence="2">JCM 4122</strain>
    </source>
</reference>
<feature type="compositionally biased region" description="Basic and acidic residues" evidence="1">
    <location>
        <begin position="84"/>
        <end position="98"/>
    </location>
</feature>
<dbReference type="Proteomes" id="UP000632849">
    <property type="component" value="Unassembled WGS sequence"/>
</dbReference>